<dbReference type="InterPro" id="IPR013154">
    <property type="entry name" value="ADH-like_N"/>
</dbReference>
<dbReference type="GO" id="GO:0005737">
    <property type="term" value="C:cytoplasm"/>
    <property type="evidence" value="ECO:0007669"/>
    <property type="project" value="TreeGrafter"/>
</dbReference>
<dbReference type="Pfam" id="PF08240">
    <property type="entry name" value="ADH_N"/>
    <property type="match status" value="1"/>
</dbReference>
<evidence type="ECO:0000256" key="7">
    <source>
        <dbReference type="SAM" id="MobiDB-lite"/>
    </source>
</evidence>
<dbReference type="InterPro" id="IPR036291">
    <property type="entry name" value="NAD(P)-bd_dom_sf"/>
</dbReference>
<dbReference type="SUPFAM" id="SSF50129">
    <property type="entry name" value="GroES-like"/>
    <property type="match status" value="1"/>
</dbReference>
<keyword evidence="10" id="KW-1185">Reference proteome</keyword>
<dbReference type="CDD" id="cd08296">
    <property type="entry name" value="CAD_like"/>
    <property type="match status" value="1"/>
</dbReference>
<evidence type="ECO:0000256" key="2">
    <source>
        <dbReference type="ARBA" id="ARBA00008072"/>
    </source>
</evidence>
<evidence type="ECO:0000256" key="4">
    <source>
        <dbReference type="ARBA" id="ARBA00022833"/>
    </source>
</evidence>
<evidence type="ECO:0000313" key="9">
    <source>
        <dbReference type="EMBL" id="KAF7195626.1"/>
    </source>
</evidence>
<keyword evidence="5" id="KW-0560">Oxidoreductase</keyword>
<dbReference type="GO" id="GO:0004022">
    <property type="term" value="F:alcohol dehydrogenase (NAD+) activity"/>
    <property type="evidence" value="ECO:0007669"/>
    <property type="project" value="TreeGrafter"/>
</dbReference>
<reference evidence="9" key="1">
    <citation type="submission" date="2020-04" db="EMBL/GenBank/DDBJ databases">
        <title>Draft genome resource of the tomato pathogen Pseudocercospora fuligena.</title>
        <authorList>
            <person name="Zaccaron A."/>
        </authorList>
    </citation>
    <scope>NUCLEOTIDE SEQUENCE</scope>
    <source>
        <strain evidence="9">PF001</strain>
    </source>
</reference>
<evidence type="ECO:0000256" key="5">
    <source>
        <dbReference type="ARBA" id="ARBA00023002"/>
    </source>
</evidence>
<dbReference type="Pfam" id="PF00107">
    <property type="entry name" value="ADH_zinc_N"/>
    <property type="match status" value="1"/>
</dbReference>
<dbReference type="OrthoDB" id="1560166at2759"/>
<dbReference type="Gene3D" id="3.90.180.10">
    <property type="entry name" value="Medium-chain alcohol dehydrogenases, catalytic domain"/>
    <property type="match status" value="1"/>
</dbReference>
<keyword evidence="6" id="KW-0520">NAD</keyword>
<comment type="caution">
    <text evidence="9">The sequence shown here is derived from an EMBL/GenBank/DDBJ whole genome shotgun (WGS) entry which is preliminary data.</text>
</comment>
<dbReference type="SMART" id="SM00829">
    <property type="entry name" value="PKS_ER"/>
    <property type="match status" value="1"/>
</dbReference>
<protein>
    <submittedName>
        <fullName evidence="9">Alcohol dehydrogenase patD</fullName>
    </submittedName>
</protein>
<name>A0A8H6RR52_9PEZI</name>
<dbReference type="PANTHER" id="PTHR42940:SF7">
    <property type="entry name" value="ALCOHOL DEHYDROGENASE-LIKE N-TERMINAL DOMAIN-CONTAINING PROTEIN"/>
    <property type="match status" value="1"/>
</dbReference>
<comment type="similarity">
    <text evidence="2">Belongs to the zinc-containing alcohol dehydrogenase family.</text>
</comment>
<dbReference type="Gene3D" id="3.40.50.720">
    <property type="entry name" value="NAD(P)-binding Rossmann-like Domain"/>
    <property type="match status" value="1"/>
</dbReference>
<evidence type="ECO:0000256" key="1">
    <source>
        <dbReference type="ARBA" id="ARBA00001947"/>
    </source>
</evidence>
<dbReference type="FunFam" id="3.40.50.720:FF:000039">
    <property type="entry name" value="Alcohol dehydrogenase AdhP"/>
    <property type="match status" value="1"/>
</dbReference>
<evidence type="ECO:0000256" key="6">
    <source>
        <dbReference type="ARBA" id="ARBA00023027"/>
    </source>
</evidence>
<feature type="compositionally biased region" description="Basic and acidic residues" evidence="7">
    <location>
        <begin position="1"/>
        <end position="18"/>
    </location>
</feature>
<dbReference type="InterPro" id="IPR011032">
    <property type="entry name" value="GroES-like_sf"/>
</dbReference>
<dbReference type="SUPFAM" id="SSF51735">
    <property type="entry name" value="NAD(P)-binding Rossmann-fold domains"/>
    <property type="match status" value="1"/>
</dbReference>
<comment type="cofactor">
    <cofactor evidence="1">
        <name>Zn(2+)</name>
        <dbReference type="ChEBI" id="CHEBI:29105"/>
    </cofactor>
</comment>
<dbReference type="Proteomes" id="UP000660729">
    <property type="component" value="Unassembled WGS sequence"/>
</dbReference>
<dbReference type="InterPro" id="IPR013149">
    <property type="entry name" value="ADH-like_C"/>
</dbReference>
<feature type="region of interest" description="Disordered" evidence="7">
    <location>
        <begin position="1"/>
        <end position="62"/>
    </location>
</feature>
<keyword evidence="4" id="KW-0862">Zinc</keyword>
<proteinExistence type="inferred from homology"/>
<evidence type="ECO:0000313" key="10">
    <source>
        <dbReference type="Proteomes" id="UP000660729"/>
    </source>
</evidence>
<evidence type="ECO:0000259" key="8">
    <source>
        <dbReference type="SMART" id="SM00829"/>
    </source>
</evidence>
<dbReference type="AlphaFoldDB" id="A0A8H6RR52"/>
<evidence type="ECO:0000256" key="3">
    <source>
        <dbReference type="ARBA" id="ARBA00022723"/>
    </source>
</evidence>
<accession>A0A8H6RR52</accession>
<keyword evidence="3" id="KW-0479">Metal-binding</keyword>
<feature type="compositionally biased region" description="Low complexity" evidence="7">
    <location>
        <begin position="19"/>
        <end position="55"/>
    </location>
</feature>
<sequence>MKRVAEKIGLRKNKDESTSKTSTQTPSSPGPTQKAETTAPTNSNTPATSNTTVTNDKMSSSIPKTMKAAVLDGVDKPLVIKEVPVPTAGPGEILIKVHACGVCHSDHHVLHGDMGPPGIDILGHEFVGTVVAVPDGEKKWQVGDRVGGPWHGGHDGTCRSCCRGEFQMCTNKTINGVMRNGGYAQYATLRTEAAVRIPKEADPAEVAPLLCAGVTVFNGIRQMKITAGEVVAVQGLGGLGHLAIQYARKMGFRTVALSRGNDKKDFAMKLGATDYIDTKAEDVGEALQKLGGAALIVVTAPNPEVITPLLGGLQNRGKLLIHVAIGPVQVDTVQMVLNALSVHGWPSGHALDSEEAIAFAETHGVHCMIEKFPMEKANEAMEHMLSGKVRFRAVLTMD</sequence>
<dbReference type="InterPro" id="IPR020843">
    <property type="entry name" value="ER"/>
</dbReference>
<feature type="domain" description="Enoyl reductase (ER)" evidence="8">
    <location>
        <begin position="73"/>
        <end position="395"/>
    </location>
</feature>
<dbReference type="EMBL" id="JABCIY010000038">
    <property type="protein sequence ID" value="KAF7195626.1"/>
    <property type="molecule type" value="Genomic_DNA"/>
</dbReference>
<organism evidence="9 10">
    <name type="scientific">Pseudocercospora fuligena</name>
    <dbReference type="NCBI Taxonomy" id="685502"/>
    <lineage>
        <taxon>Eukaryota</taxon>
        <taxon>Fungi</taxon>
        <taxon>Dikarya</taxon>
        <taxon>Ascomycota</taxon>
        <taxon>Pezizomycotina</taxon>
        <taxon>Dothideomycetes</taxon>
        <taxon>Dothideomycetidae</taxon>
        <taxon>Mycosphaerellales</taxon>
        <taxon>Mycosphaerellaceae</taxon>
        <taxon>Pseudocercospora</taxon>
    </lineage>
</organism>
<gene>
    <name evidence="9" type="ORF">HII31_02944</name>
</gene>
<dbReference type="GO" id="GO:0046872">
    <property type="term" value="F:metal ion binding"/>
    <property type="evidence" value="ECO:0007669"/>
    <property type="project" value="UniProtKB-KW"/>
</dbReference>
<dbReference type="PANTHER" id="PTHR42940">
    <property type="entry name" value="ALCOHOL DEHYDROGENASE 1-RELATED"/>
    <property type="match status" value="1"/>
</dbReference>